<organism evidence="8 9">
    <name type="scientific">Winkia neuii BV029A5</name>
    <dbReference type="NCBI Taxonomy" id="888439"/>
    <lineage>
        <taxon>Bacteria</taxon>
        <taxon>Bacillati</taxon>
        <taxon>Actinomycetota</taxon>
        <taxon>Actinomycetes</taxon>
        <taxon>Actinomycetales</taxon>
        <taxon>Actinomycetaceae</taxon>
        <taxon>Winkia</taxon>
    </lineage>
</organism>
<evidence type="ECO:0000259" key="7">
    <source>
        <dbReference type="Pfam" id="PF08240"/>
    </source>
</evidence>
<feature type="domain" description="Alcohol dehydrogenase-like C-terminal" evidence="6">
    <location>
        <begin position="184"/>
        <end position="303"/>
    </location>
</feature>
<dbReference type="PANTHER" id="PTHR43161:SF9">
    <property type="entry name" value="SORBITOL DEHYDROGENASE"/>
    <property type="match status" value="1"/>
</dbReference>
<dbReference type="Gene3D" id="3.90.180.10">
    <property type="entry name" value="Medium-chain alcohol dehydrogenases, catalytic domain"/>
    <property type="match status" value="1"/>
</dbReference>
<evidence type="ECO:0000256" key="5">
    <source>
        <dbReference type="ARBA" id="ARBA00023002"/>
    </source>
</evidence>
<evidence type="ECO:0000256" key="1">
    <source>
        <dbReference type="ARBA" id="ARBA00001947"/>
    </source>
</evidence>
<keyword evidence="9" id="KW-1185">Reference proteome</keyword>
<dbReference type="GO" id="GO:0016616">
    <property type="term" value="F:oxidoreductase activity, acting on the CH-OH group of donors, NAD or NADP as acceptor"/>
    <property type="evidence" value="ECO:0007669"/>
    <property type="project" value="InterPro"/>
</dbReference>
<keyword evidence="4" id="KW-0862">Zinc</keyword>
<evidence type="ECO:0000313" key="8">
    <source>
        <dbReference type="EMBL" id="EJZ85322.1"/>
    </source>
</evidence>
<dbReference type="HOGENOM" id="CLU_026673_11_5_11"/>
<dbReference type="InterPro" id="IPR013154">
    <property type="entry name" value="ADH-like_N"/>
</dbReference>
<dbReference type="SUPFAM" id="SSF50129">
    <property type="entry name" value="GroES-like"/>
    <property type="match status" value="1"/>
</dbReference>
<evidence type="ECO:0000256" key="3">
    <source>
        <dbReference type="ARBA" id="ARBA00022723"/>
    </source>
</evidence>
<evidence type="ECO:0000256" key="4">
    <source>
        <dbReference type="ARBA" id="ARBA00022833"/>
    </source>
</evidence>
<dbReference type="RefSeq" id="WP_004808218.1">
    <property type="nucleotide sequence ID" value="NZ_JH815217.1"/>
</dbReference>
<evidence type="ECO:0000256" key="2">
    <source>
        <dbReference type="ARBA" id="ARBA00008072"/>
    </source>
</evidence>
<dbReference type="InterPro" id="IPR045306">
    <property type="entry name" value="SDH-like"/>
</dbReference>
<gene>
    <name evidence="8" type="ORF">HMPREF9240_01809</name>
</gene>
<dbReference type="CDD" id="cd05285">
    <property type="entry name" value="sorbitol_DH"/>
    <property type="match status" value="1"/>
</dbReference>
<evidence type="ECO:0000313" key="9">
    <source>
        <dbReference type="Proteomes" id="UP000006075"/>
    </source>
</evidence>
<dbReference type="InterPro" id="IPR036291">
    <property type="entry name" value="NAD(P)-bd_dom_sf"/>
</dbReference>
<dbReference type="Pfam" id="PF00107">
    <property type="entry name" value="ADH_zinc_N"/>
    <property type="match status" value="1"/>
</dbReference>
<reference evidence="8 9" key="1">
    <citation type="submission" date="2012-07" db="EMBL/GenBank/DDBJ databases">
        <title>The Genome Sequence of Actinomyces neuii subsp. anitratus BVS029A5.</title>
        <authorList>
            <consortium name="The Broad Institute Genome Sequencing Platform"/>
            <person name="Earl A."/>
            <person name="Ward D."/>
            <person name="Feldgarden M."/>
            <person name="Gevers D."/>
            <person name="Saerens B."/>
            <person name="Vaneechoutte M."/>
            <person name="Walker B."/>
            <person name="Young S.K."/>
            <person name="Zeng Q."/>
            <person name="Gargeya S."/>
            <person name="Fitzgerald M."/>
            <person name="Haas B."/>
            <person name="Abouelleil A."/>
            <person name="Alvarado L."/>
            <person name="Arachchi H.M."/>
            <person name="Berlin A."/>
            <person name="Chapman S.B."/>
            <person name="Goldberg J."/>
            <person name="Griggs A."/>
            <person name="Gujja S."/>
            <person name="Hansen M."/>
            <person name="Howarth C."/>
            <person name="Imamovic A."/>
            <person name="Larimer J."/>
            <person name="McCowen C."/>
            <person name="Montmayeur A."/>
            <person name="Murphy C."/>
            <person name="Neiman D."/>
            <person name="Pearson M."/>
            <person name="Priest M."/>
            <person name="Roberts A."/>
            <person name="Saif S."/>
            <person name="Shea T."/>
            <person name="Sisk P."/>
            <person name="Sykes S."/>
            <person name="Wortman J."/>
            <person name="Nusbaum C."/>
            <person name="Birren B."/>
        </authorList>
    </citation>
    <scope>NUCLEOTIDE SEQUENCE [LARGE SCALE GENOMIC DNA]</scope>
    <source>
        <strain evidence="8 9">BVS029A5</strain>
    </source>
</reference>
<protein>
    <submittedName>
        <fullName evidence="8">Chlorophyll synthesis pathway, bchC</fullName>
    </submittedName>
</protein>
<dbReference type="GO" id="GO:0046872">
    <property type="term" value="F:metal ion binding"/>
    <property type="evidence" value="ECO:0007669"/>
    <property type="project" value="UniProtKB-KW"/>
</dbReference>
<comment type="cofactor">
    <cofactor evidence="1">
        <name>Zn(2+)</name>
        <dbReference type="ChEBI" id="CHEBI:29105"/>
    </cofactor>
</comment>
<dbReference type="InterPro" id="IPR013149">
    <property type="entry name" value="ADH-like_C"/>
</dbReference>
<dbReference type="InterPro" id="IPR011032">
    <property type="entry name" value="GroES-like_sf"/>
</dbReference>
<keyword evidence="5" id="KW-0560">Oxidoreductase</keyword>
<proteinExistence type="inferred from homology"/>
<dbReference type="Proteomes" id="UP000006075">
    <property type="component" value="Unassembled WGS sequence"/>
</dbReference>
<sequence>MATYDIPKTMRANVLLGQQKMQMEERPVPTPSAGQLLIKVLSVGVCGSDVHYYKTGECAGFQVEEPLILGHEASGVVVAAGSPEDENRVGERVSIDPQVPCRKCRYCKTGHLNLCPQMQFYATPPVDGTFCDYVLAPADFAFTVPTQMSNNAAALLEPFNVGLWANMEAHTTLGSRVYITGAGPIGTLTALAAKSFGASEIIVSEPNPTRREMILKHGATKVVDPTEDGFTTDGIEADVFIECTGVTDAIQSGLYALAPAGTCVFVGMGSNIVPLDVARISVRELIVTGLFRYVHTWPKSIAAASQPFVNLDELVTAEFTLEEAEEALTSTGDPTSLKSVVVVNKE</sequence>
<comment type="caution">
    <text evidence="8">The sequence shown here is derived from an EMBL/GenBank/DDBJ whole genome shotgun (WGS) entry which is preliminary data.</text>
</comment>
<accession>K0YNJ7</accession>
<dbReference type="PANTHER" id="PTHR43161">
    <property type="entry name" value="SORBITOL DEHYDROGENASE"/>
    <property type="match status" value="1"/>
</dbReference>
<dbReference type="EMBL" id="AGWP01000009">
    <property type="protein sequence ID" value="EJZ85322.1"/>
    <property type="molecule type" value="Genomic_DNA"/>
</dbReference>
<dbReference type="SUPFAM" id="SSF51735">
    <property type="entry name" value="NAD(P)-binding Rossmann-fold domains"/>
    <property type="match status" value="1"/>
</dbReference>
<keyword evidence="3" id="KW-0479">Metal-binding</keyword>
<dbReference type="OrthoDB" id="3567264at2"/>
<comment type="similarity">
    <text evidence="2">Belongs to the zinc-containing alcohol dehydrogenase family.</text>
</comment>
<name>K0YNJ7_9ACTO</name>
<dbReference type="Pfam" id="PF08240">
    <property type="entry name" value="ADH_N"/>
    <property type="match status" value="1"/>
</dbReference>
<dbReference type="PATRIC" id="fig|888439.3.peg.1818"/>
<evidence type="ECO:0000259" key="6">
    <source>
        <dbReference type="Pfam" id="PF00107"/>
    </source>
</evidence>
<feature type="domain" description="Alcohol dehydrogenase-like N-terminal" evidence="7">
    <location>
        <begin position="33"/>
        <end position="145"/>
    </location>
</feature>
<dbReference type="Gene3D" id="3.40.50.720">
    <property type="entry name" value="NAD(P)-binding Rossmann-like Domain"/>
    <property type="match status" value="1"/>
</dbReference>
<dbReference type="eggNOG" id="COG1063">
    <property type="taxonomic scope" value="Bacteria"/>
</dbReference>
<dbReference type="AlphaFoldDB" id="K0YNJ7"/>